<feature type="domain" description="DUF1308" evidence="2">
    <location>
        <begin position="272"/>
        <end position="362"/>
    </location>
</feature>
<dbReference type="Pfam" id="PF18474">
    <property type="entry name" value="DUF5614"/>
    <property type="match status" value="1"/>
</dbReference>
<dbReference type="PANTHER" id="PTHR13379">
    <property type="entry name" value="UNCHARACTERIZED DUF1308"/>
    <property type="match status" value="1"/>
</dbReference>
<name>A0AAD7UZF5_9FUNG</name>
<accession>A0AAD7UZF5</accession>
<organism evidence="4 5">
    <name type="scientific">Lichtheimia ornata</name>
    <dbReference type="NCBI Taxonomy" id="688661"/>
    <lineage>
        <taxon>Eukaryota</taxon>
        <taxon>Fungi</taxon>
        <taxon>Fungi incertae sedis</taxon>
        <taxon>Mucoromycota</taxon>
        <taxon>Mucoromycotina</taxon>
        <taxon>Mucoromycetes</taxon>
        <taxon>Mucorales</taxon>
        <taxon>Lichtheimiaceae</taxon>
        <taxon>Lichtheimia</taxon>
    </lineage>
</organism>
<evidence type="ECO:0000313" key="5">
    <source>
        <dbReference type="Proteomes" id="UP001234581"/>
    </source>
</evidence>
<dbReference type="InterPro" id="IPR041076">
    <property type="entry name" value="DUF5614"/>
</dbReference>
<dbReference type="RefSeq" id="XP_058341235.1">
    <property type="nucleotide sequence ID" value="XM_058487897.1"/>
</dbReference>
<comment type="similarity">
    <text evidence="1">Belongs to the UPF0415 family.</text>
</comment>
<protein>
    <recommendedName>
        <fullName evidence="6">DUF1308 domain-containing protein</fullName>
    </recommendedName>
</protein>
<feature type="domain" description="DUF5614" evidence="3">
    <location>
        <begin position="9"/>
        <end position="145"/>
    </location>
</feature>
<evidence type="ECO:0000259" key="2">
    <source>
        <dbReference type="Pfam" id="PF07000"/>
    </source>
</evidence>
<reference evidence="4 5" key="1">
    <citation type="submission" date="2023-03" db="EMBL/GenBank/DDBJ databases">
        <title>Genome sequence of Lichtheimia ornata CBS 291.66.</title>
        <authorList>
            <person name="Mohabir J.T."/>
            <person name="Shea T.P."/>
            <person name="Kurbessoian T."/>
            <person name="Berby B."/>
            <person name="Fontaine J."/>
            <person name="Livny J."/>
            <person name="Gnirke A."/>
            <person name="Stajich J.E."/>
            <person name="Cuomo C.A."/>
        </authorList>
    </citation>
    <scope>NUCLEOTIDE SEQUENCE [LARGE SCALE GENOMIC DNA]</scope>
    <source>
        <strain evidence="4">CBS 291.66</strain>
    </source>
</reference>
<dbReference type="GeneID" id="83215293"/>
<dbReference type="Proteomes" id="UP001234581">
    <property type="component" value="Unassembled WGS sequence"/>
</dbReference>
<keyword evidence="5" id="KW-1185">Reference proteome</keyword>
<evidence type="ECO:0000259" key="3">
    <source>
        <dbReference type="Pfam" id="PF18474"/>
    </source>
</evidence>
<dbReference type="EMBL" id="JARTCD010000040">
    <property type="protein sequence ID" value="KAJ8656322.1"/>
    <property type="molecule type" value="Genomic_DNA"/>
</dbReference>
<evidence type="ECO:0000313" key="4">
    <source>
        <dbReference type="EMBL" id="KAJ8656322.1"/>
    </source>
</evidence>
<evidence type="ECO:0008006" key="6">
    <source>
        <dbReference type="Google" id="ProtNLM"/>
    </source>
</evidence>
<sequence length="475" mass="53658">MSDIDEDELKERCVAVESLRNRCQTILQDSEDLQRKHGFEGLYRYTNSLHAEVGFLDKLLGQPTLIKEEYIQSSNMSYLDAVHDAMSELRSIEELMTLKSVPPPDQKEWMPRAELMRNKTVKVDLVAESGLVWIKVIARNAKGLRFDMAGLEFDDDDMYEEEEEDDDEEELEEAMGSLHVGSEGFDQLPIFKKAQDYLASAKAHQIHFRTPIVIFAFMRLQENDEFVGRILDHLRSLGIVVYTAGGESNLQAACQVALGEPVPVESLTTSKLNLDVSTVLAVLSEMAHAPCQPDQVEGEALQIQARREMTSPELPVLKNLLVDKELYMVQSAFNRLESIVNVVGGPREQARFHYLFRDQLSIDQEYDPELWTQLPPLSVHVVPDNTSDRFKQLLEPPSRKGKLNNGRKIRSRFSEFHAIIFGSGDAYRMTTITAIQWMDTALDDAGLTGTAIIAHEPRSLAEQKMKRPSPSSSSS</sequence>
<comment type="caution">
    <text evidence="4">The sequence shown here is derived from an EMBL/GenBank/DDBJ whole genome shotgun (WGS) entry which is preliminary data.</text>
</comment>
<dbReference type="Pfam" id="PF07000">
    <property type="entry name" value="DUF1308"/>
    <property type="match status" value="1"/>
</dbReference>
<dbReference type="PANTHER" id="PTHR13379:SF0">
    <property type="entry name" value="UPF0415 PROTEIN C7ORF25"/>
    <property type="match status" value="1"/>
</dbReference>
<dbReference type="AlphaFoldDB" id="A0AAD7UZF5"/>
<evidence type="ECO:0000256" key="1">
    <source>
        <dbReference type="ARBA" id="ARBA00006588"/>
    </source>
</evidence>
<dbReference type="InterPro" id="IPR010733">
    <property type="entry name" value="DUF1308"/>
</dbReference>
<gene>
    <name evidence="4" type="ORF">O0I10_007886</name>
</gene>
<proteinExistence type="inferred from homology"/>